<keyword evidence="1" id="KW-0004">4Fe-4S</keyword>
<evidence type="ECO:0000256" key="1">
    <source>
        <dbReference type="RuleBase" id="RU365029"/>
    </source>
</evidence>
<evidence type="ECO:0000256" key="2">
    <source>
        <dbReference type="SAM" id="MobiDB-lite"/>
    </source>
</evidence>
<keyword evidence="1" id="KW-0548">Nucleotidyltransferase</keyword>
<keyword evidence="1" id="KW-0539">Nucleus</keyword>
<dbReference type="InterPro" id="IPR013697">
    <property type="entry name" value="DNA_pol_e_suA_C"/>
</dbReference>
<reference evidence="4" key="1">
    <citation type="submission" date="2023-10" db="EMBL/GenBank/DDBJ databases">
        <authorList>
            <person name="Chen Y."/>
            <person name="Shah S."/>
            <person name="Dougan E. K."/>
            <person name="Thang M."/>
            <person name="Chan C."/>
        </authorList>
    </citation>
    <scope>NUCLEOTIDE SEQUENCE [LARGE SCALE GENOMIC DNA]</scope>
</reference>
<dbReference type="InterPro" id="IPR029703">
    <property type="entry name" value="POL2"/>
</dbReference>
<keyword evidence="1" id="KW-0408">Iron</keyword>
<comment type="subcellular location">
    <subcellularLocation>
        <location evidence="1">Nucleus</location>
    </subcellularLocation>
</comment>
<feature type="domain" description="DNA polymerase epsilon catalytic subunit A C-terminal" evidence="3">
    <location>
        <begin position="2"/>
        <end position="338"/>
    </location>
</feature>
<keyword evidence="5" id="KW-1185">Reference proteome</keyword>
<keyword evidence="1" id="KW-0808">Transferase</keyword>
<feature type="region of interest" description="Disordered" evidence="2">
    <location>
        <begin position="376"/>
        <end position="406"/>
    </location>
</feature>
<sequence length="532" mass="57999">MRMRAGKNNSLQIQLEDSQIRWASVTGRPDLGDASLALVDAQEENLEAMKWTLQGKDLKEGRGGGQINQPGTYRSVCLELNLRTKLCICALQHARWLSDMEGGELSRKMIRKVQAGADGAQSRNLDHTSEVSLTSFESLVSLVQEIAAVRESKEKDIVALYQDPEWVAQGPTAREAAKEAGLSPDVCGEDDSEFVKAMQAAGHADARLAGRLEELRAEHDAQSTLLDGLYSWLASPLSLLYDPALLRKVHQYMDRVLQLFLGTLKRNGCQVIHASYSKVLFATGKLQVLPDVQNFWAALCENVNESRALQPLALNDPKRVTNYFYGMMWMDPANWAGASSMPASVAIQHPERLRRWAPIAAPGLVVDLQVAGAPASAGAAKRRPSGPRPQKAKASRRELPAGDEDEAKKFADVDAEKFGAAVARSHGGALQGWGEVAAQDALGDPASGLGNASKKAIKIAIRTRPAQEDCRRLLSKSRDNAARERRPRDWVVEHLAAGGRAEWPLEKRGSKLNASATNLPLTAAQRGWTGEK</sequence>
<organism evidence="4 5">
    <name type="scientific">Prorocentrum cordatum</name>
    <dbReference type="NCBI Taxonomy" id="2364126"/>
    <lineage>
        <taxon>Eukaryota</taxon>
        <taxon>Sar</taxon>
        <taxon>Alveolata</taxon>
        <taxon>Dinophyceae</taxon>
        <taxon>Prorocentrales</taxon>
        <taxon>Prorocentraceae</taxon>
        <taxon>Prorocentrum</taxon>
    </lineage>
</organism>
<dbReference type="Proteomes" id="UP001189429">
    <property type="component" value="Unassembled WGS sequence"/>
</dbReference>
<accession>A0ABN9SK42</accession>
<keyword evidence="1" id="KW-0479">Metal-binding</keyword>
<dbReference type="EC" id="2.7.7.7" evidence="1"/>
<keyword evidence="1" id="KW-0238">DNA-binding</keyword>
<protein>
    <recommendedName>
        <fullName evidence="1">DNA polymerase epsilon catalytic subunit</fullName>
        <ecNumber evidence="1">2.7.7.7</ecNumber>
    </recommendedName>
</protein>
<evidence type="ECO:0000259" key="3">
    <source>
        <dbReference type="SMART" id="SM01159"/>
    </source>
</evidence>
<name>A0ABN9SK42_9DINO</name>
<comment type="function">
    <text evidence="1">DNA polymerase II participates in chromosomal DNA replication.</text>
</comment>
<keyword evidence="1" id="KW-0863">Zinc-finger</keyword>
<dbReference type="PANTHER" id="PTHR10670:SF0">
    <property type="entry name" value="DNA POLYMERASE EPSILON CATALYTIC SUBUNIT A"/>
    <property type="match status" value="1"/>
</dbReference>
<dbReference type="Pfam" id="PF08490">
    <property type="entry name" value="DUF1744"/>
    <property type="match status" value="2"/>
</dbReference>
<feature type="compositionally biased region" description="Basic and acidic residues" evidence="2">
    <location>
        <begin position="395"/>
        <end position="406"/>
    </location>
</feature>
<dbReference type="SMART" id="SM01159">
    <property type="entry name" value="DUF1744"/>
    <property type="match status" value="1"/>
</dbReference>
<feature type="region of interest" description="Disordered" evidence="2">
    <location>
        <begin position="508"/>
        <end position="532"/>
    </location>
</feature>
<keyword evidence="1" id="KW-0411">Iron-sulfur</keyword>
<keyword evidence="1" id="KW-0862">Zinc</keyword>
<feature type="compositionally biased region" description="Basic residues" evidence="2">
    <location>
        <begin position="380"/>
        <end position="394"/>
    </location>
</feature>
<comment type="caution">
    <text evidence="4">The sequence shown here is derived from an EMBL/GenBank/DDBJ whole genome shotgun (WGS) entry which is preliminary data.</text>
</comment>
<proteinExistence type="inferred from homology"/>
<comment type="catalytic activity">
    <reaction evidence="1">
        <text>DNA(n) + a 2'-deoxyribonucleoside 5'-triphosphate = DNA(n+1) + diphosphate</text>
        <dbReference type="Rhea" id="RHEA:22508"/>
        <dbReference type="Rhea" id="RHEA-COMP:17339"/>
        <dbReference type="Rhea" id="RHEA-COMP:17340"/>
        <dbReference type="ChEBI" id="CHEBI:33019"/>
        <dbReference type="ChEBI" id="CHEBI:61560"/>
        <dbReference type="ChEBI" id="CHEBI:173112"/>
        <dbReference type="EC" id="2.7.7.7"/>
    </reaction>
</comment>
<keyword evidence="1" id="KW-0235">DNA replication</keyword>
<comment type="similarity">
    <text evidence="1">Belongs to the DNA polymerase type-B family.</text>
</comment>
<evidence type="ECO:0000313" key="5">
    <source>
        <dbReference type="Proteomes" id="UP001189429"/>
    </source>
</evidence>
<gene>
    <name evidence="4" type="ORF">PCOR1329_LOCUS30228</name>
</gene>
<dbReference type="PANTHER" id="PTHR10670">
    <property type="entry name" value="DNA POLYMERASE EPSILON CATALYTIC SUBUNIT A"/>
    <property type="match status" value="1"/>
</dbReference>
<evidence type="ECO:0000313" key="4">
    <source>
        <dbReference type="EMBL" id="CAK0832129.1"/>
    </source>
</evidence>
<comment type="cofactor">
    <cofactor evidence="1">
        <name>[4Fe-4S] cluster</name>
        <dbReference type="ChEBI" id="CHEBI:49883"/>
    </cofactor>
</comment>
<keyword evidence="1" id="KW-0239">DNA-directed DNA polymerase</keyword>
<dbReference type="EMBL" id="CAUYUJ010011558">
    <property type="protein sequence ID" value="CAK0832129.1"/>
    <property type="molecule type" value="Genomic_DNA"/>
</dbReference>